<evidence type="ECO:0000313" key="2">
    <source>
        <dbReference type="EMBL" id="KAA0033330.1"/>
    </source>
</evidence>
<organism evidence="2 3">
    <name type="scientific">Cucumis melo var. makuwa</name>
    <name type="common">Oriental melon</name>
    <dbReference type="NCBI Taxonomy" id="1194695"/>
    <lineage>
        <taxon>Eukaryota</taxon>
        <taxon>Viridiplantae</taxon>
        <taxon>Streptophyta</taxon>
        <taxon>Embryophyta</taxon>
        <taxon>Tracheophyta</taxon>
        <taxon>Spermatophyta</taxon>
        <taxon>Magnoliopsida</taxon>
        <taxon>eudicotyledons</taxon>
        <taxon>Gunneridae</taxon>
        <taxon>Pentapetalae</taxon>
        <taxon>rosids</taxon>
        <taxon>fabids</taxon>
        <taxon>Cucurbitales</taxon>
        <taxon>Cucurbitaceae</taxon>
        <taxon>Benincaseae</taxon>
        <taxon>Cucumis</taxon>
    </lineage>
</organism>
<evidence type="ECO:0000313" key="3">
    <source>
        <dbReference type="Proteomes" id="UP000321393"/>
    </source>
</evidence>
<dbReference type="Proteomes" id="UP000321393">
    <property type="component" value="Unassembled WGS sequence"/>
</dbReference>
<feature type="region of interest" description="Disordered" evidence="1">
    <location>
        <begin position="35"/>
        <end position="57"/>
    </location>
</feature>
<gene>
    <name evidence="2" type="ORF">E6C27_scaffold845G001490</name>
</gene>
<dbReference type="AlphaFoldDB" id="A0A5A7SQY6"/>
<comment type="caution">
    <text evidence="2">The sequence shown here is derived from an EMBL/GenBank/DDBJ whole genome shotgun (WGS) entry which is preliminary data.</text>
</comment>
<name>A0A5A7SQY6_CUCMM</name>
<protein>
    <submittedName>
        <fullName evidence="2">Uncharacterized protein</fullName>
    </submittedName>
</protein>
<proteinExistence type="predicted"/>
<evidence type="ECO:0000256" key="1">
    <source>
        <dbReference type="SAM" id="MobiDB-lite"/>
    </source>
</evidence>
<dbReference type="EMBL" id="SSTE01020899">
    <property type="protein sequence ID" value="KAA0033330.1"/>
    <property type="molecule type" value="Genomic_DNA"/>
</dbReference>
<sequence>MVRVTAHSPSVLGIPLGITKDQLVPTGAHVARVQERVEAEAGPRASWRATKSDHGEP</sequence>
<reference evidence="2 3" key="1">
    <citation type="submission" date="2019-08" db="EMBL/GenBank/DDBJ databases">
        <title>Draft genome sequences of two oriental melons (Cucumis melo L. var makuwa).</title>
        <authorList>
            <person name="Kwon S.-Y."/>
        </authorList>
    </citation>
    <scope>NUCLEOTIDE SEQUENCE [LARGE SCALE GENOMIC DNA]</scope>
    <source>
        <strain evidence="3">cv. SW 3</strain>
        <tissue evidence="2">Leaf</tissue>
    </source>
</reference>
<accession>A0A5A7SQY6</accession>